<feature type="region of interest" description="Disordered" evidence="5">
    <location>
        <begin position="692"/>
        <end position="722"/>
    </location>
</feature>
<evidence type="ECO:0000256" key="4">
    <source>
        <dbReference type="SAM" id="Coils"/>
    </source>
</evidence>
<reference evidence="7 8" key="2">
    <citation type="journal article" date="2018" name="Hortic Res">
        <title>Improved Brassica rapa reference genome by single-molecule sequencing and chromosome conformation capture technologies.</title>
        <authorList>
            <person name="Zhang L."/>
            <person name="Cai X."/>
            <person name="Wu J."/>
            <person name="Liu M."/>
            <person name="Grob S."/>
            <person name="Cheng F."/>
            <person name="Liang J."/>
            <person name="Cai C."/>
            <person name="Liu Z."/>
            <person name="Liu B."/>
            <person name="Wang F."/>
            <person name="Li S."/>
            <person name="Liu F."/>
            <person name="Li X."/>
            <person name="Cheng L."/>
            <person name="Yang W."/>
            <person name="Li M.H."/>
            <person name="Grossniklaus U."/>
            <person name="Zheng H."/>
            <person name="Wang X."/>
        </authorList>
    </citation>
    <scope>NUCLEOTIDE SEQUENCE [LARGE SCALE GENOMIC DNA]</scope>
    <source>
        <strain evidence="7 8">cv. Chiifu-401-42</strain>
    </source>
</reference>
<feature type="region of interest" description="Disordered" evidence="5">
    <location>
        <begin position="1"/>
        <end position="34"/>
    </location>
</feature>
<sequence>MSSGQRLSRQQKGKAVAAASNTARNPDGDRVGDPEAIHREAMMDAANLSRSQRLLVADAARLAREGSENVVARDATECARDGQSGAMPVESITLRARPVEGGSSESVDSEAELFPTIFYPDGIFEELPQLHTDLLRSAFLAVGHPTSPVYPEDFLRSVRAVALLRVYRWSEITVKKIHELKDRIARNPTFAQLGLIGGEGSSVAVPRADAIPPSNTHNAGKGKKRKRGGSGTERSVEETSDVPPSDELQTKKKRKRTKKKSADEGSENLERPTETEGGDVQEEELRPEGEVPADRALGEEDDEEEAVDGQESEASLGDAGSDNLEEEFEGSPLLIRRRGDEADGEERLPAPISPYAEVPARPNIGAVQTGTSSRGDAILRRVPGVSFPDKVDFHYEGPAPLAYVPEKCGELLRQFRGRAKPLPAVEDLIFGGEYEEAARAKLLVNRDSAMNIVIDKYDTALKGALNELEQAKREYAEKEEAFARQLSASKANVERLNGMVTRAIARRDELKADLVASRGVIHELEQKNAELESEKASLAASHEREMKRFRDSRILEVPKERGRVEAEMAAKANRRFARIRSREEQRDAYDKARLLHSQAFGTRKCLEALGRVGSDISQSTIEIFAEQERKYEQEAEKLKVGEIPAGDLTLSPLVLDSQFVDARILAGLDPYGSNAGLIDPEIALTLHTPLTHPTEEQHADPPSHVEGPSTAFEGETPNRGNLVAEDNAPLLVLSDTSAEGSRRGNEGENVGMLEEVPRSDEMHVSPVARESSRNTVDSREYVSDQDVFNVGCECRYVCSRSRGVLVTDKCWFGWSLYVGSLCIKHPNLFGGSEKLDVSWDKGLYDSNVLVAFRRPRPEWRPQQCFFIQHSLSPEIGVHGTPYDNFSRSGSGGVNLSKLAVGLDLSEPASSKWSSTTSVKFEHVRPMNDEGRLITRDVDGFPVTCSGNTHDSMVVLKQESRFAKANDQGLSHFSMQIEQGIPVVSKWLIFNRFKFVASKGVRLGPAFLLASLTGGSIVGDMAPYQAFAIGGLGSVRGYGEGAVGSGRSCLVANTELALPLNKMTEGTIFLDCGTDLGSSRLVPGNPSLRHGKPGFGYGFGYGLRFKSPLGHLQVDYAINAFNQKTLYFGVTNLASSS</sequence>
<dbReference type="InterPro" id="IPR000184">
    <property type="entry name" value="Bac_surfAg_D15"/>
</dbReference>
<feature type="region of interest" description="Disordered" evidence="5">
    <location>
        <begin position="204"/>
        <end position="355"/>
    </location>
</feature>
<evidence type="ECO:0000313" key="8">
    <source>
        <dbReference type="Proteomes" id="UP000011750"/>
    </source>
</evidence>
<keyword evidence="8" id="KW-1185">Reference proteome</keyword>
<evidence type="ECO:0000256" key="2">
    <source>
        <dbReference type="ARBA" id="ARBA00023136"/>
    </source>
</evidence>
<feature type="compositionally biased region" description="Basic and acidic residues" evidence="5">
    <location>
        <begin position="693"/>
        <end position="703"/>
    </location>
</feature>
<evidence type="ECO:0000259" key="6">
    <source>
        <dbReference type="Pfam" id="PF01103"/>
    </source>
</evidence>
<accession>M4CCS7</accession>
<evidence type="ECO:0000256" key="1">
    <source>
        <dbReference type="ARBA" id="ARBA00022805"/>
    </source>
</evidence>
<dbReference type="InParanoid" id="M4CCS7"/>
<feature type="compositionally biased region" description="Acidic residues" evidence="5">
    <location>
        <begin position="299"/>
        <end position="311"/>
    </location>
</feature>
<feature type="compositionally biased region" description="Basic and acidic residues" evidence="5">
    <location>
        <begin position="260"/>
        <end position="274"/>
    </location>
</feature>
<comment type="subcellular location">
    <subcellularLocation>
        <location evidence="3">Plastid</location>
        <location evidence="3">Chloroplast outer membrane</location>
    </subcellularLocation>
</comment>
<dbReference type="PANTHER" id="PTHR12815:SF40">
    <property type="entry name" value="OUTER ENVELOPE PROTEIN 36, CHLOROPLASTIC-RELATED"/>
    <property type="match status" value="1"/>
</dbReference>
<reference evidence="7 8" key="1">
    <citation type="journal article" date="2011" name="Nat. Genet.">
        <title>The genome of the mesopolyploid crop species Brassica rapa.</title>
        <authorList>
            <consortium name="Brassica rapa Genome Sequencing Project Consortium"/>
            <person name="Wang X."/>
            <person name="Wang H."/>
            <person name="Wang J."/>
            <person name="Sun R."/>
            <person name="Wu J."/>
            <person name="Liu S."/>
            <person name="Bai Y."/>
            <person name="Mun J.H."/>
            <person name="Bancroft I."/>
            <person name="Cheng F."/>
            <person name="Huang S."/>
            <person name="Li X."/>
            <person name="Hua W."/>
            <person name="Wang J."/>
            <person name="Wang X."/>
            <person name="Freeling M."/>
            <person name="Pires J.C."/>
            <person name="Paterson A.H."/>
            <person name="Chalhoub B."/>
            <person name="Wang B."/>
            <person name="Hayward A."/>
            <person name="Sharpe A.G."/>
            <person name="Park B.S."/>
            <person name="Weisshaar B."/>
            <person name="Liu B."/>
            <person name="Li B."/>
            <person name="Liu B."/>
            <person name="Tong C."/>
            <person name="Song C."/>
            <person name="Duran C."/>
            <person name="Peng C."/>
            <person name="Geng C."/>
            <person name="Koh C."/>
            <person name="Lin C."/>
            <person name="Edwards D."/>
            <person name="Mu D."/>
            <person name="Shen D."/>
            <person name="Soumpourou E."/>
            <person name="Li F."/>
            <person name="Fraser F."/>
            <person name="Conant G."/>
            <person name="Lassalle G."/>
            <person name="King G.J."/>
            <person name="Bonnema G."/>
            <person name="Tang H."/>
            <person name="Wang H."/>
            <person name="Belcram H."/>
            <person name="Zhou H."/>
            <person name="Hirakawa H."/>
            <person name="Abe H."/>
            <person name="Guo H."/>
            <person name="Wang H."/>
            <person name="Jin H."/>
            <person name="Parkin I.A."/>
            <person name="Batley J."/>
            <person name="Kim J.S."/>
            <person name="Just J."/>
            <person name="Li J."/>
            <person name="Xu J."/>
            <person name="Deng J."/>
            <person name="Kim J.A."/>
            <person name="Li J."/>
            <person name="Yu J."/>
            <person name="Meng J."/>
            <person name="Wang J."/>
            <person name="Min J."/>
            <person name="Poulain J."/>
            <person name="Wang J."/>
            <person name="Hatakeyama K."/>
            <person name="Wu K."/>
            <person name="Wang L."/>
            <person name="Fang L."/>
            <person name="Trick M."/>
            <person name="Links M.G."/>
            <person name="Zhao M."/>
            <person name="Jin M."/>
            <person name="Ramchiary N."/>
            <person name="Drou N."/>
            <person name="Berkman P.J."/>
            <person name="Cai Q."/>
            <person name="Huang Q."/>
            <person name="Li R."/>
            <person name="Tabata S."/>
            <person name="Cheng S."/>
            <person name="Zhang S."/>
            <person name="Zhang S."/>
            <person name="Huang S."/>
            <person name="Sato S."/>
            <person name="Sun S."/>
            <person name="Kwon S.J."/>
            <person name="Choi S.R."/>
            <person name="Lee T.H."/>
            <person name="Fan W."/>
            <person name="Zhao X."/>
            <person name="Tan X."/>
            <person name="Xu X."/>
            <person name="Wang Y."/>
            <person name="Qiu Y."/>
            <person name="Yin Y."/>
            <person name="Li Y."/>
            <person name="Du Y."/>
            <person name="Liao Y."/>
            <person name="Lim Y."/>
            <person name="Narusaka Y."/>
            <person name="Wang Y."/>
            <person name="Wang Z."/>
            <person name="Li Z."/>
            <person name="Wang Z."/>
            <person name="Xiong Z."/>
            <person name="Zhang Z."/>
        </authorList>
    </citation>
    <scope>NUCLEOTIDE SEQUENCE [LARGE SCALE GENOMIC DNA]</scope>
    <source>
        <strain evidence="7 8">cv. Chiifu-401-42</strain>
    </source>
</reference>
<evidence type="ECO:0000313" key="7">
    <source>
        <dbReference type="EnsemblPlants" id="Bra002008.1-P"/>
    </source>
</evidence>
<dbReference type="Gene3D" id="2.40.160.50">
    <property type="entry name" value="membrane protein fhac: a member of the omp85/tpsb transporter family"/>
    <property type="match status" value="1"/>
</dbReference>
<keyword evidence="2" id="KW-0472">Membrane</keyword>
<dbReference type="Gramene" id="Bra002008.1">
    <property type="protein sequence ID" value="Bra002008.1-P"/>
    <property type="gene ID" value="Bra002008"/>
</dbReference>
<name>M4CCS7_BRACM</name>
<dbReference type="EnsemblPlants" id="Bra002008.1">
    <property type="protein sequence ID" value="Bra002008.1-P"/>
    <property type="gene ID" value="Bra002008"/>
</dbReference>
<dbReference type="Pfam" id="PF01103">
    <property type="entry name" value="Omp85"/>
    <property type="match status" value="1"/>
</dbReference>
<dbReference type="Proteomes" id="UP000011750">
    <property type="component" value="Chromosome A10"/>
</dbReference>
<evidence type="ECO:0000256" key="5">
    <source>
        <dbReference type="SAM" id="MobiDB-lite"/>
    </source>
</evidence>
<dbReference type="GO" id="GO:0009707">
    <property type="term" value="C:chloroplast outer membrane"/>
    <property type="evidence" value="ECO:0007669"/>
    <property type="project" value="UniProtKB-SubCell"/>
</dbReference>
<proteinExistence type="predicted"/>
<evidence type="ECO:0000256" key="3">
    <source>
        <dbReference type="ARBA" id="ARBA00024013"/>
    </source>
</evidence>
<dbReference type="PANTHER" id="PTHR12815">
    <property type="entry name" value="SORTING AND ASSEMBLY MACHINERY SAMM50 PROTEIN FAMILY MEMBER"/>
    <property type="match status" value="1"/>
</dbReference>
<keyword evidence="1" id="KW-0934">Plastid</keyword>
<dbReference type="InterPro" id="IPR039910">
    <property type="entry name" value="D15-like"/>
</dbReference>
<feature type="compositionally biased region" description="Basic and acidic residues" evidence="5">
    <location>
        <begin position="337"/>
        <end position="348"/>
    </location>
</feature>
<keyword evidence="1" id="KW-1002">Plastid outer membrane</keyword>
<dbReference type="AlphaFoldDB" id="M4CCS7"/>
<protein>
    <recommendedName>
        <fullName evidence="6">Bacterial surface antigen (D15) domain-containing protein</fullName>
    </recommendedName>
</protein>
<feature type="coiled-coil region" evidence="4">
    <location>
        <begin position="454"/>
        <end position="548"/>
    </location>
</feature>
<dbReference type="FunCoup" id="M4CCS7">
    <property type="interactions" value="15"/>
</dbReference>
<keyword evidence="4" id="KW-0175">Coiled coil</keyword>
<dbReference type="eggNOG" id="ENOG502QT7K">
    <property type="taxonomic scope" value="Eukaryota"/>
</dbReference>
<feature type="compositionally biased region" description="Polar residues" evidence="5">
    <location>
        <begin position="1"/>
        <end position="10"/>
    </location>
</feature>
<feature type="domain" description="Bacterial surface antigen (D15)" evidence="6">
    <location>
        <begin position="827"/>
        <end position="1122"/>
    </location>
</feature>
<feature type="compositionally biased region" description="Basic and acidic residues" evidence="5">
    <location>
        <begin position="283"/>
        <end position="298"/>
    </location>
</feature>
<dbReference type="GO" id="GO:0009793">
    <property type="term" value="P:embryo development ending in seed dormancy"/>
    <property type="evidence" value="ECO:0000318"/>
    <property type="project" value="GO_Central"/>
</dbReference>
<organism evidence="7 8">
    <name type="scientific">Brassica campestris</name>
    <name type="common">Field mustard</name>
    <dbReference type="NCBI Taxonomy" id="3711"/>
    <lineage>
        <taxon>Eukaryota</taxon>
        <taxon>Viridiplantae</taxon>
        <taxon>Streptophyta</taxon>
        <taxon>Embryophyta</taxon>
        <taxon>Tracheophyta</taxon>
        <taxon>Spermatophyta</taxon>
        <taxon>Magnoliopsida</taxon>
        <taxon>eudicotyledons</taxon>
        <taxon>Gunneridae</taxon>
        <taxon>Pentapetalae</taxon>
        <taxon>rosids</taxon>
        <taxon>malvids</taxon>
        <taxon>Brassicales</taxon>
        <taxon>Brassicaceae</taxon>
        <taxon>Brassiceae</taxon>
        <taxon>Brassica</taxon>
    </lineage>
</organism>
<dbReference type="GO" id="GO:0016020">
    <property type="term" value="C:membrane"/>
    <property type="evidence" value="ECO:0000318"/>
    <property type="project" value="GO_Central"/>
</dbReference>
<dbReference type="STRING" id="51351.M4CCS7"/>
<reference evidence="7" key="3">
    <citation type="submission" date="2023-03" db="UniProtKB">
        <authorList>
            <consortium name="EnsemblPlants"/>
        </authorList>
    </citation>
    <scope>IDENTIFICATION</scope>
    <source>
        <strain evidence="7">cv. Chiifu-401-42</strain>
    </source>
</reference>
<dbReference type="FunFam" id="2.40.160.50:FF:000007">
    <property type="entry name" value="Outer envelope protein 80, chloroplastic"/>
    <property type="match status" value="1"/>
</dbReference>
<dbReference type="GO" id="GO:0009658">
    <property type="term" value="P:chloroplast organization"/>
    <property type="evidence" value="ECO:0000318"/>
    <property type="project" value="GO_Central"/>
</dbReference>
<dbReference type="HOGENOM" id="CLU_008955_0_0_1"/>